<protein>
    <recommendedName>
        <fullName evidence="4">Xylose isomerase</fullName>
        <ecNumber evidence="4">5.3.1.5</ecNumber>
    </recommendedName>
</protein>
<name>A0A3R7N2H2_PENVA</name>
<dbReference type="PRINTS" id="PR00688">
    <property type="entry name" value="XYLOSISMRASE"/>
</dbReference>
<dbReference type="Gene3D" id="3.20.20.150">
    <property type="entry name" value="Divalent-metal-dependent TIM barrel enzymes"/>
    <property type="match status" value="1"/>
</dbReference>
<evidence type="ECO:0000313" key="6">
    <source>
        <dbReference type="Proteomes" id="UP000283509"/>
    </source>
</evidence>
<dbReference type="PANTHER" id="PTHR48306">
    <property type="entry name" value="XYLOSE ISOMERASE"/>
    <property type="match status" value="1"/>
</dbReference>
<dbReference type="GO" id="GO:0042732">
    <property type="term" value="P:D-xylose metabolic process"/>
    <property type="evidence" value="ECO:0007669"/>
    <property type="project" value="UniProtKB-KW"/>
</dbReference>
<organism evidence="5 6">
    <name type="scientific">Penaeus vannamei</name>
    <name type="common">Whiteleg shrimp</name>
    <name type="synonym">Litopenaeus vannamei</name>
    <dbReference type="NCBI Taxonomy" id="6689"/>
    <lineage>
        <taxon>Eukaryota</taxon>
        <taxon>Metazoa</taxon>
        <taxon>Ecdysozoa</taxon>
        <taxon>Arthropoda</taxon>
        <taxon>Crustacea</taxon>
        <taxon>Multicrustacea</taxon>
        <taxon>Malacostraca</taxon>
        <taxon>Eumalacostraca</taxon>
        <taxon>Eucarida</taxon>
        <taxon>Decapoda</taxon>
        <taxon>Dendrobranchiata</taxon>
        <taxon>Penaeoidea</taxon>
        <taxon>Penaeidae</taxon>
        <taxon>Penaeus</taxon>
    </lineage>
</organism>
<dbReference type="AlphaFoldDB" id="A0A3R7N2H2"/>
<dbReference type="STRING" id="6689.A0A3R7N2H2"/>
<gene>
    <name evidence="5" type="ORF">C7M84_006004</name>
</gene>
<evidence type="ECO:0000256" key="3">
    <source>
        <dbReference type="ARBA" id="ARBA00023277"/>
    </source>
</evidence>
<dbReference type="EC" id="5.3.1.5" evidence="4"/>
<keyword evidence="1 4" id="KW-0479">Metal-binding</keyword>
<comment type="similarity">
    <text evidence="4">Belongs to the xylose isomerase family.</text>
</comment>
<dbReference type="GO" id="GO:0009045">
    <property type="term" value="F:xylose isomerase activity"/>
    <property type="evidence" value="ECO:0007669"/>
    <property type="project" value="UniProtKB-EC"/>
</dbReference>
<comment type="catalytic activity">
    <reaction evidence="4">
        <text>alpha-D-xylose = alpha-D-xylulofuranose</text>
        <dbReference type="Rhea" id="RHEA:22816"/>
        <dbReference type="ChEBI" id="CHEBI:28518"/>
        <dbReference type="ChEBI" id="CHEBI:188998"/>
        <dbReference type="EC" id="5.3.1.5"/>
    </reaction>
</comment>
<keyword evidence="3 4" id="KW-0119">Carbohydrate metabolism</keyword>
<dbReference type="InterPro" id="IPR001998">
    <property type="entry name" value="Xylose_isomerase"/>
</dbReference>
<dbReference type="PANTHER" id="PTHR48306:SF1">
    <property type="entry name" value="XYLOSE ISOMERASE"/>
    <property type="match status" value="1"/>
</dbReference>
<keyword evidence="2 4" id="KW-0413">Isomerase</keyword>
<evidence type="ECO:0000313" key="5">
    <source>
        <dbReference type="EMBL" id="ROT75462.1"/>
    </source>
</evidence>
<accession>A0A3R7N2H2</accession>
<reference evidence="5 6" key="2">
    <citation type="submission" date="2019-01" db="EMBL/GenBank/DDBJ databases">
        <title>The decoding of complex shrimp genome reveals the adaptation for benthos swimmer, frequently molting mechanism and breeding impact on genome.</title>
        <authorList>
            <person name="Sun Y."/>
            <person name="Gao Y."/>
            <person name="Yu Y."/>
        </authorList>
    </citation>
    <scope>NUCLEOTIDE SEQUENCE [LARGE SCALE GENOMIC DNA]</scope>
    <source>
        <tissue evidence="5">Muscle</tissue>
    </source>
</reference>
<dbReference type="OrthoDB" id="1730074at2759"/>
<proteinExistence type="inferred from homology"/>
<keyword evidence="4" id="KW-0859">Xylose metabolism</keyword>
<evidence type="ECO:0000256" key="2">
    <source>
        <dbReference type="ARBA" id="ARBA00023235"/>
    </source>
</evidence>
<sequence length="236" mass="27260">MSHMAQLYRMAAQYRDKIGFRGQLLIQPKPADPRRHQYESDAMSTMHMLRHFGLDKHYKLYIKPAFARLTSRPYEHDVYMAAAYNMLGCVDASDSWPEFNGTSDICAQDMRDATLVMKCVLEQGGLQQGGFTLGGRVRRESTEPRDLFHGHIMAMDTFARALRNAARMISDGSFSKSVQQRYASYKSGLGERVEKGSITFDECEEFVRKTGEPQPQSSRYEHYQNMFNYYVYPPRE</sequence>
<keyword evidence="6" id="KW-1185">Reference proteome</keyword>
<dbReference type="SUPFAM" id="SSF51658">
    <property type="entry name" value="Xylose isomerase-like"/>
    <property type="match status" value="1"/>
</dbReference>
<dbReference type="Proteomes" id="UP000283509">
    <property type="component" value="Unassembled WGS sequence"/>
</dbReference>
<reference evidence="5 6" key="1">
    <citation type="submission" date="2018-04" db="EMBL/GenBank/DDBJ databases">
        <authorList>
            <person name="Zhang X."/>
            <person name="Yuan J."/>
            <person name="Li F."/>
            <person name="Xiang J."/>
        </authorList>
    </citation>
    <scope>NUCLEOTIDE SEQUENCE [LARGE SCALE GENOMIC DNA]</scope>
    <source>
        <tissue evidence="5">Muscle</tissue>
    </source>
</reference>
<dbReference type="PROSITE" id="PS51415">
    <property type="entry name" value="XYLOSE_ISOMERASE"/>
    <property type="match status" value="1"/>
</dbReference>
<evidence type="ECO:0000256" key="1">
    <source>
        <dbReference type="ARBA" id="ARBA00022723"/>
    </source>
</evidence>
<dbReference type="GO" id="GO:0046872">
    <property type="term" value="F:metal ion binding"/>
    <property type="evidence" value="ECO:0007669"/>
    <property type="project" value="UniProtKB-KW"/>
</dbReference>
<dbReference type="EMBL" id="QCYY01001773">
    <property type="protein sequence ID" value="ROT75462.1"/>
    <property type="molecule type" value="Genomic_DNA"/>
</dbReference>
<evidence type="ECO:0000256" key="4">
    <source>
        <dbReference type="RuleBase" id="RU000609"/>
    </source>
</evidence>
<comment type="caution">
    <text evidence="5">The sequence shown here is derived from an EMBL/GenBank/DDBJ whole genome shotgun (WGS) entry which is preliminary data.</text>
</comment>
<dbReference type="InterPro" id="IPR036237">
    <property type="entry name" value="Xyl_isomerase-like_sf"/>
</dbReference>